<dbReference type="Proteomes" id="UP000464374">
    <property type="component" value="Chromosome"/>
</dbReference>
<sequence>MKCRYCGHEVRISGMMLISSFGQMCKTSPTEKHVIISDGMRCVYCGRETRTSGSMLITIHGQRCTLSPTGKHQLQ</sequence>
<organism evidence="1 2">
    <name type="scientific">Treponema vincentii</name>
    <dbReference type="NCBI Taxonomy" id="69710"/>
    <lineage>
        <taxon>Bacteria</taxon>
        <taxon>Pseudomonadati</taxon>
        <taxon>Spirochaetota</taxon>
        <taxon>Spirochaetia</taxon>
        <taxon>Spirochaetales</taxon>
        <taxon>Treponemataceae</taxon>
        <taxon>Treponema</taxon>
    </lineage>
</organism>
<name>A0A6P1Y0Z5_9SPIR</name>
<evidence type="ECO:0000313" key="1">
    <source>
        <dbReference type="EMBL" id="QHX43427.1"/>
    </source>
</evidence>
<reference evidence="1 2" key="1">
    <citation type="submission" date="2020-01" db="EMBL/GenBank/DDBJ databases">
        <title>Complete genome sequence of a human oral phylogroup 1 Treponema sp. strain ATCC 700766, originally isolated from periodontitis dental plaque.</title>
        <authorList>
            <person name="Chan Y."/>
            <person name="Huo Y.-B."/>
            <person name="Yu X.-L."/>
            <person name="Zeng H."/>
            <person name="Leung W.-K."/>
            <person name="Watt R.M."/>
        </authorList>
    </citation>
    <scope>NUCLEOTIDE SEQUENCE [LARGE SCALE GENOMIC DNA]</scope>
    <source>
        <strain evidence="1 2">OMZ 804</strain>
    </source>
</reference>
<dbReference type="EMBL" id="CP048020">
    <property type="protein sequence ID" value="QHX43427.1"/>
    <property type="molecule type" value="Genomic_DNA"/>
</dbReference>
<protein>
    <submittedName>
        <fullName evidence="1">Uncharacterized protein</fullName>
    </submittedName>
</protein>
<proteinExistence type="predicted"/>
<evidence type="ECO:0000313" key="2">
    <source>
        <dbReference type="Proteomes" id="UP000464374"/>
    </source>
</evidence>
<dbReference type="KEGG" id="trz:GWP43_08185"/>
<dbReference type="AlphaFoldDB" id="A0A6P1Y0Z5"/>
<gene>
    <name evidence="1" type="ORF">GWP43_08185</name>
</gene>
<accession>A0A6P1Y0Z5</accession>